<evidence type="ECO:0000256" key="2">
    <source>
        <dbReference type="ARBA" id="ARBA00004496"/>
    </source>
</evidence>
<name>A0AAV0ZHB4_VICFA</name>
<dbReference type="Gene3D" id="1.25.10.10">
    <property type="entry name" value="Leucine-rich Repeat Variant"/>
    <property type="match status" value="1"/>
</dbReference>
<protein>
    <recommendedName>
        <fullName evidence="8">Armadillo repeat-containing protein 8</fullName>
    </recommendedName>
</protein>
<dbReference type="AlphaFoldDB" id="A0AAV0ZHB4"/>
<proteinExistence type="predicted"/>
<dbReference type="SMART" id="SM00185">
    <property type="entry name" value="ARM"/>
    <property type="match status" value="2"/>
</dbReference>
<dbReference type="PANTHER" id="PTHR15651">
    <property type="entry name" value="ARMADILLO REPEAT-CONTAINING PROTEIN 8"/>
    <property type="match status" value="1"/>
</dbReference>
<reference evidence="6 7" key="1">
    <citation type="submission" date="2023-01" db="EMBL/GenBank/DDBJ databases">
        <authorList>
            <person name="Kreplak J."/>
        </authorList>
    </citation>
    <scope>NUCLEOTIDE SEQUENCE [LARGE SCALE GENOMIC DNA]</scope>
</reference>
<evidence type="ECO:0000313" key="7">
    <source>
        <dbReference type="Proteomes" id="UP001157006"/>
    </source>
</evidence>
<dbReference type="GO" id="GO:0034657">
    <property type="term" value="C:GID complex"/>
    <property type="evidence" value="ECO:0007669"/>
    <property type="project" value="TreeGrafter"/>
</dbReference>
<evidence type="ECO:0000313" key="6">
    <source>
        <dbReference type="EMBL" id="CAI8597109.1"/>
    </source>
</evidence>
<evidence type="ECO:0000256" key="1">
    <source>
        <dbReference type="ARBA" id="ARBA00004123"/>
    </source>
</evidence>
<comment type="subcellular location">
    <subcellularLocation>
        <location evidence="2">Cytoplasm</location>
    </subcellularLocation>
    <subcellularLocation>
        <location evidence="1">Nucleus</location>
    </subcellularLocation>
</comment>
<evidence type="ECO:0000256" key="3">
    <source>
        <dbReference type="ARBA" id="ARBA00022490"/>
    </source>
</evidence>
<keyword evidence="3" id="KW-0963">Cytoplasm</keyword>
<dbReference type="Pfam" id="PF00514">
    <property type="entry name" value="Arm"/>
    <property type="match status" value="2"/>
</dbReference>
<dbReference type="InterPro" id="IPR038739">
    <property type="entry name" value="ARMC8/Vid28"/>
</dbReference>
<dbReference type="Proteomes" id="UP001157006">
    <property type="component" value="Chromosome 2"/>
</dbReference>
<keyword evidence="7" id="KW-1185">Reference proteome</keyword>
<evidence type="ECO:0000256" key="4">
    <source>
        <dbReference type="ARBA" id="ARBA00022737"/>
    </source>
</evidence>
<dbReference type="GO" id="GO:0005634">
    <property type="term" value="C:nucleus"/>
    <property type="evidence" value="ECO:0007669"/>
    <property type="project" value="UniProtKB-SubCell"/>
</dbReference>
<accession>A0AAV0ZHB4</accession>
<dbReference type="InterPro" id="IPR016024">
    <property type="entry name" value="ARM-type_fold"/>
</dbReference>
<dbReference type="GO" id="GO:0043161">
    <property type="term" value="P:proteasome-mediated ubiquitin-dependent protein catabolic process"/>
    <property type="evidence" value="ECO:0007669"/>
    <property type="project" value="TreeGrafter"/>
</dbReference>
<gene>
    <name evidence="6" type="ORF">VFH_II065960</name>
</gene>
<dbReference type="InterPro" id="IPR011989">
    <property type="entry name" value="ARM-like"/>
</dbReference>
<dbReference type="SUPFAM" id="SSF48371">
    <property type="entry name" value="ARM repeat"/>
    <property type="match status" value="1"/>
</dbReference>
<dbReference type="GO" id="GO:0005737">
    <property type="term" value="C:cytoplasm"/>
    <property type="evidence" value="ECO:0007669"/>
    <property type="project" value="UniProtKB-SubCell"/>
</dbReference>
<evidence type="ECO:0000256" key="5">
    <source>
        <dbReference type="ARBA" id="ARBA00023242"/>
    </source>
</evidence>
<organism evidence="6 7">
    <name type="scientific">Vicia faba</name>
    <name type="common">Broad bean</name>
    <name type="synonym">Faba vulgaris</name>
    <dbReference type="NCBI Taxonomy" id="3906"/>
    <lineage>
        <taxon>Eukaryota</taxon>
        <taxon>Viridiplantae</taxon>
        <taxon>Streptophyta</taxon>
        <taxon>Embryophyta</taxon>
        <taxon>Tracheophyta</taxon>
        <taxon>Spermatophyta</taxon>
        <taxon>Magnoliopsida</taxon>
        <taxon>eudicotyledons</taxon>
        <taxon>Gunneridae</taxon>
        <taxon>Pentapetalae</taxon>
        <taxon>rosids</taxon>
        <taxon>fabids</taxon>
        <taxon>Fabales</taxon>
        <taxon>Fabaceae</taxon>
        <taxon>Papilionoideae</taxon>
        <taxon>50 kb inversion clade</taxon>
        <taxon>NPAAA clade</taxon>
        <taxon>Hologalegina</taxon>
        <taxon>IRL clade</taxon>
        <taxon>Fabeae</taxon>
        <taxon>Vicia</taxon>
    </lineage>
</organism>
<dbReference type="InterPro" id="IPR000225">
    <property type="entry name" value="Armadillo"/>
</dbReference>
<keyword evidence="5" id="KW-0539">Nucleus</keyword>
<sequence length="313" mass="34960">MWRETVCVVVVWVIRRWLMQRGSLCLRRCGYDPTRAPLWLVTVTSYARWLVGGDIMYGVDSNLYVSVSRLYELMCKKWKCHDEANVRTAACICLKTVSRSIKNLSAGYFMNERIVIPLVRLLSDLCTSVQVAALGAISNIVVDFTPNKSTIIQCGGIKELVHLTKSMDSSLRLNAVWSLRNMIFLADKMCKEAIFMELTASSVATLICDPEPSCRLLLNASNFEIIAEIIVVCGVGKHRSEKGESSIKALGQKMLMEMKSPLRIDKRKMDALLVKTTGSRGNSGPVCGSKINELPNNHSSNTLSRSEVIAFKW</sequence>
<keyword evidence="4" id="KW-0677">Repeat</keyword>
<dbReference type="EMBL" id="OX451737">
    <property type="protein sequence ID" value="CAI8597109.1"/>
    <property type="molecule type" value="Genomic_DNA"/>
</dbReference>
<evidence type="ECO:0008006" key="8">
    <source>
        <dbReference type="Google" id="ProtNLM"/>
    </source>
</evidence>
<dbReference type="PANTHER" id="PTHR15651:SF7">
    <property type="entry name" value="ARMADILLO REPEAT-CONTAINING PROTEIN 8"/>
    <property type="match status" value="1"/>
</dbReference>